<feature type="region of interest" description="Disordered" evidence="1">
    <location>
        <begin position="26"/>
        <end position="61"/>
    </location>
</feature>
<proteinExistence type="predicted"/>
<evidence type="ECO:0000256" key="1">
    <source>
        <dbReference type="SAM" id="MobiDB-lite"/>
    </source>
</evidence>
<dbReference type="PROSITE" id="PS51257">
    <property type="entry name" value="PROKAR_LIPOPROTEIN"/>
    <property type="match status" value="1"/>
</dbReference>
<protein>
    <recommendedName>
        <fullName evidence="5">DUF5780 domain-containing protein</fullName>
    </recommendedName>
</protein>
<feature type="signal peptide" evidence="2">
    <location>
        <begin position="1"/>
        <end position="19"/>
    </location>
</feature>
<reference evidence="3" key="1">
    <citation type="submission" date="2019-04" db="EMBL/GenBank/DDBJ databases">
        <title>Evolution of Biomass-Degrading Anaerobic Consortia Revealed by Metagenomics.</title>
        <authorList>
            <person name="Peng X."/>
        </authorList>
    </citation>
    <scope>NUCLEOTIDE SEQUENCE</scope>
    <source>
        <strain evidence="3">SIG311</strain>
    </source>
</reference>
<sequence>MKRRVIGILLMCLTFGVIATGCGKADVAKDEGTDTSTEESVAVQSEEETDAEEITEEATEADVDLDDYESFSKKTDALPDYEYPGPEAFYSELYDYVEDLNEGYPEADVSIPCIRIVDMDESDNSDIKVYGDFSIYNYNLAGDTLLCASGGSYPGVIHVKLTEDEYEVTKFDAVEDGSNFTSSAKKLFGDKYDAFMEVFSDDDGREEIRAQIISNYVFADNLDVKHYQDFGWDKKDLPEQNIDSFYSKLD</sequence>
<evidence type="ECO:0000313" key="4">
    <source>
        <dbReference type="Proteomes" id="UP000766246"/>
    </source>
</evidence>
<comment type="caution">
    <text evidence="3">The sequence shown here is derived from an EMBL/GenBank/DDBJ whole genome shotgun (WGS) entry which is preliminary data.</text>
</comment>
<feature type="chain" id="PRO_5039016091" description="DUF5780 domain-containing protein" evidence="2">
    <location>
        <begin position="20"/>
        <end position="250"/>
    </location>
</feature>
<feature type="compositionally biased region" description="Polar residues" evidence="1">
    <location>
        <begin position="34"/>
        <end position="43"/>
    </location>
</feature>
<organism evidence="3 4">
    <name type="scientific">Pseudobutyrivibrio ruminis</name>
    <dbReference type="NCBI Taxonomy" id="46206"/>
    <lineage>
        <taxon>Bacteria</taxon>
        <taxon>Bacillati</taxon>
        <taxon>Bacillota</taxon>
        <taxon>Clostridia</taxon>
        <taxon>Lachnospirales</taxon>
        <taxon>Lachnospiraceae</taxon>
        <taxon>Pseudobutyrivibrio</taxon>
    </lineage>
</organism>
<evidence type="ECO:0000256" key="2">
    <source>
        <dbReference type="SAM" id="SignalP"/>
    </source>
</evidence>
<gene>
    <name evidence="3" type="ORF">E7272_09125</name>
</gene>
<evidence type="ECO:0008006" key="5">
    <source>
        <dbReference type="Google" id="ProtNLM"/>
    </source>
</evidence>
<keyword evidence="2" id="KW-0732">Signal</keyword>
<dbReference type="AlphaFoldDB" id="A0A927U7Y2"/>
<dbReference type="Proteomes" id="UP000766246">
    <property type="component" value="Unassembled WGS sequence"/>
</dbReference>
<accession>A0A927U7Y2</accession>
<evidence type="ECO:0000313" key="3">
    <source>
        <dbReference type="EMBL" id="MBE5919991.1"/>
    </source>
</evidence>
<dbReference type="EMBL" id="SVER01000021">
    <property type="protein sequence ID" value="MBE5919991.1"/>
    <property type="molecule type" value="Genomic_DNA"/>
</dbReference>
<name>A0A927U7Y2_9FIRM</name>
<feature type="compositionally biased region" description="Acidic residues" evidence="1">
    <location>
        <begin position="45"/>
        <end position="61"/>
    </location>
</feature>